<dbReference type="AGR" id="WB:WBGene00011968"/>
<dbReference type="RefSeq" id="NP_492145.1">
    <property type="nucleotide sequence ID" value="NM_059744.3"/>
</dbReference>
<dbReference type="KEGG" id="cel:CELE_T23G11.1"/>
<name>Q9XVI1_CAEEL</name>
<dbReference type="AlphaFoldDB" id="Q9XVI1"/>
<keyword evidence="2" id="KW-1133">Transmembrane helix</keyword>
<dbReference type="HOGENOM" id="CLU_1556683_0_0_1"/>
<dbReference type="PaxDb" id="6239-T23G11.1"/>
<gene>
    <name evidence="3" type="ORF">CELE_T23G11.1</name>
    <name evidence="3 5" type="ORF">T23G11.1</name>
</gene>
<feature type="compositionally biased region" description="Polar residues" evidence="1">
    <location>
        <begin position="1"/>
        <end position="17"/>
    </location>
</feature>
<dbReference type="OrthoDB" id="5811923at2759"/>
<dbReference type="GeneID" id="172534"/>
<sequence length="168" mass="18665">MATSVDSRTAQSETNTAVIPPMSDSELNTAINSTLRSRGKASTRTALSTATAVENGPSYEKMISAFTSVAVSYFVLAISFYIETTVSLFHLAYFSYRNPAVSKDLIKTAFHLLKTSYDNKLLTFAEIIETTQNSMIKPMAHQNKQHFLEENQRTAQLQTMKTSTAFSR</sequence>
<dbReference type="CTD" id="172534"/>
<dbReference type="FunCoup" id="Q9XVI1">
    <property type="interactions" value="1567"/>
</dbReference>
<dbReference type="STRING" id="6239.T23G11.1.1"/>
<feature type="transmembrane region" description="Helical" evidence="2">
    <location>
        <begin position="62"/>
        <end position="82"/>
    </location>
</feature>
<keyword evidence="2" id="KW-0472">Membrane</keyword>
<evidence type="ECO:0007829" key="6">
    <source>
        <dbReference type="PeptideAtlas" id="Q9XVI1"/>
    </source>
</evidence>
<organism evidence="3 4">
    <name type="scientific">Caenorhabditis elegans</name>
    <dbReference type="NCBI Taxonomy" id="6239"/>
    <lineage>
        <taxon>Eukaryota</taxon>
        <taxon>Metazoa</taxon>
        <taxon>Ecdysozoa</taxon>
        <taxon>Nematoda</taxon>
        <taxon>Chromadorea</taxon>
        <taxon>Rhabditida</taxon>
        <taxon>Rhabditina</taxon>
        <taxon>Rhabditomorpha</taxon>
        <taxon>Rhabditoidea</taxon>
        <taxon>Rhabditidae</taxon>
        <taxon>Peloderinae</taxon>
        <taxon>Caenorhabditis</taxon>
    </lineage>
</organism>
<dbReference type="WormBase" id="T23G11.1">
    <property type="protein sequence ID" value="CE14092"/>
    <property type="gene ID" value="WBGene00011968"/>
</dbReference>
<dbReference type="PeptideAtlas" id="Q9XVI1"/>
<dbReference type="EMBL" id="BX284601">
    <property type="protein sequence ID" value="CAB03413.1"/>
    <property type="molecule type" value="Genomic_DNA"/>
</dbReference>
<keyword evidence="4" id="KW-1185">Reference proteome</keyword>
<proteinExistence type="evidence at protein level"/>
<keyword evidence="6" id="KW-1267">Proteomics identification</keyword>
<dbReference type="OMA" id="HLAYFSY"/>
<evidence type="ECO:0000313" key="3">
    <source>
        <dbReference type="EMBL" id="CAB03413.1"/>
    </source>
</evidence>
<evidence type="ECO:0000313" key="5">
    <source>
        <dbReference type="WormBase" id="T23G11.1"/>
    </source>
</evidence>
<dbReference type="Bgee" id="WBGene00011968">
    <property type="expression patterns" value="Expressed in adult organism and 3 other cell types or tissues"/>
</dbReference>
<protein>
    <submittedName>
        <fullName evidence="3">Transmembrane protein</fullName>
    </submittedName>
</protein>
<dbReference type="PIR" id="T25189">
    <property type="entry name" value="T25189"/>
</dbReference>
<accession>Q9XVI1</accession>
<dbReference type="UCSC" id="T23G11.1">
    <property type="organism name" value="c. elegans"/>
</dbReference>
<keyword evidence="2 3" id="KW-0812">Transmembrane</keyword>
<dbReference type="Proteomes" id="UP000001940">
    <property type="component" value="Chromosome I"/>
</dbReference>
<dbReference type="InParanoid" id="Q9XVI1"/>
<reference evidence="3 4" key="1">
    <citation type="journal article" date="1998" name="Science">
        <title>Genome sequence of the nematode C. elegans: a platform for investigating biology.</title>
        <authorList>
            <consortium name="The C. elegans sequencing consortium"/>
            <person name="Sulson J.E."/>
            <person name="Waterston R."/>
        </authorList>
    </citation>
    <scope>NUCLEOTIDE SEQUENCE [LARGE SCALE GENOMIC DNA]</scope>
    <source>
        <strain evidence="3 4">Bristol N2</strain>
    </source>
</reference>
<evidence type="ECO:0000313" key="4">
    <source>
        <dbReference type="Proteomes" id="UP000001940"/>
    </source>
</evidence>
<evidence type="ECO:0000256" key="2">
    <source>
        <dbReference type="SAM" id="Phobius"/>
    </source>
</evidence>
<dbReference type="eggNOG" id="ENOG502R12T">
    <property type="taxonomic scope" value="Eukaryota"/>
</dbReference>
<feature type="region of interest" description="Disordered" evidence="1">
    <location>
        <begin position="1"/>
        <end position="22"/>
    </location>
</feature>
<evidence type="ECO:0000256" key="1">
    <source>
        <dbReference type="SAM" id="MobiDB-lite"/>
    </source>
</evidence>